<evidence type="ECO:0000256" key="2">
    <source>
        <dbReference type="ARBA" id="ARBA00004167"/>
    </source>
</evidence>
<sequence length="417" mass="47778">MGRLSLFVLQLHLMFFLVKAQDSSSSGSTNFQPSLGVVIGVLLIMFSMTVLLLLYAKLCHRRGPVRGDAQNFTFIRSSSRFSGIDKTAIESLPFFRFSSLRGSKEGLECSVCLSKFEDIEILRLLPKCKHAFHIECIDNWLEKHSSCPLCRHRVSAEDPTIFTYTNSMRLMNQSERREDSNLELFVQREEEHRGSSRFSIGSSFRKVEKGNKEEKSLIQEEAGDSEEGNKVLHKHNHKIVVSDFVFQNRWSSVTSSDLMFLNSEMLTDMSSNRFASLETNNEQSTARALENEQISKIKEEMELKRSFENKVSPLHKNSPVSFPGPASTSASTVNISETSRYVNPGDRRSMSEITAFSRREDSRMKNRLKESSLAGNDVKEERLRRLWLPIARRTVQWYANREQRSPQPPNTRESLNV</sequence>
<feature type="transmembrane region" description="Helical" evidence="16">
    <location>
        <begin position="36"/>
        <end position="56"/>
    </location>
</feature>
<comment type="caution">
    <text evidence="19">The sequence shown here is derived from an EMBL/GenBank/DDBJ whole genome shotgun (WGS) entry which is preliminary data.</text>
</comment>
<dbReference type="Pfam" id="PF13639">
    <property type="entry name" value="zf-RING_2"/>
    <property type="match status" value="1"/>
</dbReference>
<dbReference type="GO" id="GO:0061630">
    <property type="term" value="F:ubiquitin protein ligase activity"/>
    <property type="evidence" value="ECO:0007669"/>
    <property type="project" value="UniProtKB-EC"/>
</dbReference>
<keyword evidence="6 16" id="KW-0812">Transmembrane</keyword>
<dbReference type="PANTHER" id="PTHR46539:SF1">
    <property type="entry name" value="E3 UBIQUITIN-PROTEIN LIGASE ATL42"/>
    <property type="match status" value="1"/>
</dbReference>
<feature type="chain" id="PRO_5025615827" description="RING-type E3 ubiquitin transferase" evidence="17">
    <location>
        <begin position="21"/>
        <end position="417"/>
    </location>
</feature>
<dbReference type="EMBL" id="RXIC02000020">
    <property type="protein sequence ID" value="KAB1224439.1"/>
    <property type="molecule type" value="Genomic_DNA"/>
</dbReference>
<dbReference type="PROSITE" id="PS50089">
    <property type="entry name" value="ZF_RING_2"/>
    <property type="match status" value="1"/>
</dbReference>
<dbReference type="SMART" id="SM00184">
    <property type="entry name" value="RING"/>
    <property type="match status" value="1"/>
</dbReference>
<evidence type="ECO:0000256" key="13">
    <source>
        <dbReference type="ARBA" id="ARBA00023136"/>
    </source>
</evidence>
<evidence type="ECO:0000313" key="19">
    <source>
        <dbReference type="EMBL" id="KAB1224439.1"/>
    </source>
</evidence>
<evidence type="ECO:0000256" key="8">
    <source>
        <dbReference type="ARBA" id="ARBA00022729"/>
    </source>
</evidence>
<reference evidence="19 20" key="1">
    <citation type="journal article" date="2019" name="Plant Biotechnol. J.">
        <title>The red bayberry genome and genetic basis of sex determination.</title>
        <authorList>
            <person name="Jia H.M."/>
            <person name="Jia H.J."/>
            <person name="Cai Q.L."/>
            <person name="Wang Y."/>
            <person name="Zhao H.B."/>
            <person name="Yang W.F."/>
            <person name="Wang G.Y."/>
            <person name="Li Y.H."/>
            <person name="Zhan D.L."/>
            <person name="Shen Y.T."/>
            <person name="Niu Q.F."/>
            <person name="Chang L."/>
            <person name="Qiu J."/>
            <person name="Zhao L."/>
            <person name="Xie H.B."/>
            <person name="Fu W.Y."/>
            <person name="Jin J."/>
            <person name="Li X.W."/>
            <person name="Jiao Y."/>
            <person name="Zhou C.C."/>
            <person name="Tu T."/>
            <person name="Chai C.Y."/>
            <person name="Gao J.L."/>
            <person name="Fan L.J."/>
            <person name="van de Weg E."/>
            <person name="Wang J.Y."/>
            <person name="Gao Z.S."/>
        </authorList>
    </citation>
    <scope>NUCLEOTIDE SEQUENCE [LARGE SCALE GENOMIC DNA]</scope>
    <source>
        <tissue evidence="19">Leaves</tissue>
    </source>
</reference>
<dbReference type="CDD" id="cd16461">
    <property type="entry name" value="RING-H2_EL5-like"/>
    <property type="match status" value="1"/>
</dbReference>
<keyword evidence="20" id="KW-1185">Reference proteome</keyword>
<feature type="domain" description="RING-type" evidence="18">
    <location>
        <begin position="109"/>
        <end position="151"/>
    </location>
</feature>
<evidence type="ECO:0000256" key="11">
    <source>
        <dbReference type="ARBA" id="ARBA00022833"/>
    </source>
</evidence>
<keyword evidence="9 15" id="KW-0863">Zinc-finger</keyword>
<accession>A0A6A1WGJ6</accession>
<keyword evidence="12 16" id="KW-1133">Transmembrane helix</keyword>
<comment type="pathway">
    <text evidence="3">Protein modification; protein ubiquitination.</text>
</comment>
<dbReference type="PANTHER" id="PTHR46539">
    <property type="entry name" value="E3 UBIQUITIN-PROTEIN LIGASE ATL42"/>
    <property type="match status" value="1"/>
</dbReference>
<evidence type="ECO:0000256" key="7">
    <source>
        <dbReference type="ARBA" id="ARBA00022723"/>
    </source>
</evidence>
<evidence type="ECO:0000313" key="20">
    <source>
        <dbReference type="Proteomes" id="UP000516437"/>
    </source>
</evidence>
<feature type="signal peptide" evidence="17">
    <location>
        <begin position="1"/>
        <end position="20"/>
    </location>
</feature>
<evidence type="ECO:0000256" key="3">
    <source>
        <dbReference type="ARBA" id="ARBA00004906"/>
    </source>
</evidence>
<keyword evidence="7" id="KW-0479">Metal-binding</keyword>
<dbReference type="Gene3D" id="3.30.40.10">
    <property type="entry name" value="Zinc/RING finger domain, C3HC4 (zinc finger)"/>
    <property type="match status" value="1"/>
</dbReference>
<evidence type="ECO:0000256" key="4">
    <source>
        <dbReference type="ARBA" id="ARBA00012483"/>
    </source>
</evidence>
<name>A0A6A1WGJ6_9ROSI</name>
<organism evidence="19 20">
    <name type="scientific">Morella rubra</name>
    <name type="common">Chinese bayberry</name>
    <dbReference type="NCBI Taxonomy" id="262757"/>
    <lineage>
        <taxon>Eukaryota</taxon>
        <taxon>Viridiplantae</taxon>
        <taxon>Streptophyta</taxon>
        <taxon>Embryophyta</taxon>
        <taxon>Tracheophyta</taxon>
        <taxon>Spermatophyta</taxon>
        <taxon>Magnoliopsida</taxon>
        <taxon>eudicotyledons</taxon>
        <taxon>Gunneridae</taxon>
        <taxon>Pentapetalae</taxon>
        <taxon>rosids</taxon>
        <taxon>fabids</taxon>
        <taxon>Fagales</taxon>
        <taxon>Myricaceae</taxon>
        <taxon>Morella</taxon>
    </lineage>
</organism>
<gene>
    <name evidence="19" type="ORF">CJ030_MR2G016328</name>
</gene>
<keyword evidence="5" id="KW-0808">Transferase</keyword>
<evidence type="ECO:0000256" key="15">
    <source>
        <dbReference type="PROSITE-ProRule" id="PRU00175"/>
    </source>
</evidence>
<evidence type="ECO:0000256" key="5">
    <source>
        <dbReference type="ARBA" id="ARBA00022679"/>
    </source>
</evidence>
<dbReference type="InterPro" id="IPR013083">
    <property type="entry name" value="Znf_RING/FYVE/PHD"/>
</dbReference>
<evidence type="ECO:0000256" key="12">
    <source>
        <dbReference type="ARBA" id="ARBA00022989"/>
    </source>
</evidence>
<evidence type="ECO:0000256" key="10">
    <source>
        <dbReference type="ARBA" id="ARBA00022786"/>
    </source>
</evidence>
<dbReference type="OrthoDB" id="8062037at2759"/>
<comment type="similarity">
    <text evidence="14">Belongs to the RING-type zinc finger family. ATL subfamily.</text>
</comment>
<dbReference type="FunFam" id="3.30.40.10:FF:000285">
    <property type="entry name" value="RING-H2 finger protein ATL43"/>
    <property type="match status" value="1"/>
</dbReference>
<evidence type="ECO:0000256" key="9">
    <source>
        <dbReference type="ARBA" id="ARBA00022771"/>
    </source>
</evidence>
<dbReference type="GO" id="GO:0008270">
    <property type="term" value="F:zinc ion binding"/>
    <property type="evidence" value="ECO:0007669"/>
    <property type="project" value="UniProtKB-KW"/>
</dbReference>
<dbReference type="InterPro" id="IPR001841">
    <property type="entry name" value="Znf_RING"/>
</dbReference>
<protein>
    <recommendedName>
        <fullName evidence="4">RING-type E3 ubiquitin transferase</fullName>
        <ecNumber evidence="4">2.3.2.27</ecNumber>
    </recommendedName>
</protein>
<dbReference type="Proteomes" id="UP000516437">
    <property type="component" value="Chromosome 2"/>
</dbReference>
<evidence type="ECO:0000256" key="14">
    <source>
        <dbReference type="ARBA" id="ARBA00024209"/>
    </source>
</evidence>
<proteinExistence type="inferred from homology"/>
<keyword evidence="11" id="KW-0862">Zinc</keyword>
<evidence type="ECO:0000259" key="18">
    <source>
        <dbReference type="PROSITE" id="PS50089"/>
    </source>
</evidence>
<comment type="catalytic activity">
    <reaction evidence="1">
        <text>S-ubiquitinyl-[E2 ubiquitin-conjugating enzyme]-L-cysteine + [acceptor protein]-L-lysine = [E2 ubiquitin-conjugating enzyme]-L-cysteine + N(6)-ubiquitinyl-[acceptor protein]-L-lysine.</text>
        <dbReference type="EC" id="2.3.2.27"/>
    </reaction>
</comment>
<dbReference type="GO" id="GO:0016020">
    <property type="term" value="C:membrane"/>
    <property type="evidence" value="ECO:0007669"/>
    <property type="project" value="UniProtKB-SubCell"/>
</dbReference>
<comment type="subcellular location">
    <subcellularLocation>
        <location evidence="2">Membrane</location>
        <topology evidence="2">Single-pass membrane protein</topology>
    </subcellularLocation>
</comment>
<keyword evidence="8 17" id="KW-0732">Signal</keyword>
<evidence type="ECO:0000256" key="16">
    <source>
        <dbReference type="SAM" id="Phobius"/>
    </source>
</evidence>
<keyword evidence="13 16" id="KW-0472">Membrane</keyword>
<keyword evidence="10" id="KW-0833">Ubl conjugation pathway</keyword>
<dbReference type="SUPFAM" id="SSF57850">
    <property type="entry name" value="RING/U-box"/>
    <property type="match status" value="1"/>
</dbReference>
<evidence type="ECO:0000256" key="17">
    <source>
        <dbReference type="SAM" id="SignalP"/>
    </source>
</evidence>
<dbReference type="AlphaFoldDB" id="A0A6A1WGJ6"/>
<dbReference type="EC" id="2.3.2.27" evidence="4"/>
<evidence type="ECO:0000256" key="1">
    <source>
        <dbReference type="ARBA" id="ARBA00000900"/>
    </source>
</evidence>
<evidence type="ECO:0000256" key="6">
    <source>
        <dbReference type="ARBA" id="ARBA00022692"/>
    </source>
</evidence>